<gene>
    <name evidence="1" type="ORF">M7I_1283</name>
</gene>
<organism evidence="1 2">
    <name type="scientific">Glarea lozoyensis (strain ATCC 74030 / MF5533)</name>
    <dbReference type="NCBI Taxonomy" id="1104152"/>
    <lineage>
        <taxon>Eukaryota</taxon>
        <taxon>Fungi</taxon>
        <taxon>Dikarya</taxon>
        <taxon>Ascomycota</taxon>
        <taxon>Pezizomycotina</taxon>
        <taxon>Leotiomycetes</taxon>
        <taxon>Helotiales</taxon>
        <taxon>Helotiaceae</taxon>
        <taxon>Glarea</taxon>
    </lineage>
</organism>
<reference evidence="1 2" key="1">
    <citation type="journal article" date="2012" name="Eukaryot. Cell">
        <title>Genome sequence of the fungus Glarea lozoyensis: the first genome sequence of a species from the Helotiaceae family.</title>
        <authorList>
            <person name="Youssar L."/>
            <person name="Gruening B.A."/>
            <person name="Erxleben A."/>
            <person name="Guenther S."/>
            <person name="Huettel W."/>
        </authorList>
    </citation>
    <scope>NUCLEOTIDE SEQUENCE [LARGE SCALE GENOMIC DNA]</scope>
    <source>
        <strain evidence="2">ATCC 74030 / MF5533</strain>
    </source>
</reference>
<proteinExistence type="predicted"/>
<dbReference type="InParanoid" id="H0EFK7"/>
<sequence>MAGVDRFISDYLLLFELTIETTHLHRVYKIKIPYEALPPSA</sequence>
<evidence type="ECO:0000313" key="2">
    <source>
        <dbReference type="Proteomes" id="UP000005446"/>
    </source>
</evidence>
<dbReference type="Proteomes" id="UP000005446">
    <property type="component" value="Unassembled WGS sequence"/>
</dbReference>
<accession>H0EFK7</accession>
<keyword evidence="2" id="KW-1185">Reference proteome</keyword>
<name>H0EFK7_GLAL7</name>
<dbReference type="HOGENOM" id="CLU_3279605_0_0_1"/>
<protein>
    <submittedName>
        <fullName evidence="1">Uncharacterized protein</fullName>
    </submittedName>
</protein>
<comment type="caution">
    <text evidence="1">The sequence shown here is derived from an EMBL/GenBank/DDBJ whole genome shotgun (WGS) entry which is preliminary data.</text>
</comment>
<dbReference type="AlphaFoldDB" id="H0EFK7"/>
<evidence type="ECO:0000313" key="1">
    <source>
        <dbReference type="EMBL" id="EHL02765.1"/>
    </source>
</evidence>
<dbReference type="EMBL" id="AGUE01000020">
    <property type="protein sequence ID" value="EHL02765.1"/>
    <property type="molecule type" value="Genomic_DNA"/>
</dbReference>